<feature type="region of interest" description="Disordered" evidence="1">
    <location>
        <begin position="537"/>
        <end position="614"/>
    </location>
</feature>
<feature type="region of interest" description="Disordered" evidence="1">
    <location>
        <begin position="154"/>
        <end position="222"/>
    </location>
</feature>
<feature type="compositionally biased region" description="Low complexity" evidence="1">
    <location>
        <begin position="774"/>
        <end position="787"/>
    </location>
</feature>
<feature type="region of interest" description="Disordered" evidence="1">
    <location>
        <begin position="470"/>
        <end position="489"/>
    </location>
</feature>
<feature type="compositionally biased region" description="Low complexity" evidence="1">
    <location>
        <begin position="643"/>
        <end position="680"/>
    </location>
</feature>
<proteinExistence type="predicted"/>
<evidence type="ECO:0000313" key="2">
    <source>
        <dbReference type="EMBL" id="GAQ88255.1"/>
    </source>
</evidence>
<feature type="compositionally biased region" description="Basic and acidic residues" evidence="1">
    <location>
        <begin position="333"/>
        <end position="351"/>
    </location>
</feature>
<name>A0A1Y1IBB1_KLENI</name>
<protein>
    <submittedName>
        <fullName evidence="2">Uncharacterized protein</fullName>
    </submittedName>
</protein>
<feature type="region of interest" description="Disordered" evidence="1">
    <location>
        <begin position="321"/>
        <end position="351"/>
    </location>
</feature>
<feature type="region of interest" description="Disordered" evidence="1">
    <location>
        <begin position="774"/>
        <end position="796"/>
    </location>
</feature>
<sequence length="847" mass="87392">MTHHAGRERGTTIAGAEGLGSREAGPAHPSSFQGPTFPPRPVGLGIAPLIPNLSGIDPRSLAASTWSRTEASKWAAPNVAGLLNASAPAVSLGGSPLLPGPRRPPEAPAAVLPVPEDLAARASGAWHASLGHHGVPPGTQGLGAVPNLALGSKPFPGDKARPELQWASPGTPSLGGGSEWVRAPQHERAQVRDAKVSEKPSWLSLELTATPHERQDTETKSGAAKLDAVPGSHPLAPSPSPLLQALQKISPDGARGGRHLASTGQAAQLVEEQSAWYEQFKANISSIAASAETVPVSTWAHVQGAAMKPPSPVFPSPVRPPATSAFHSVALDTRPRQPQEEPRGARKEADLLSRMEGREAGPVERGGIEPAVAQAAGLIFGGSYNAVVEAARSKALREIKGIALPPLLTSTEASRHSAVPTLTQFSVAPPTGAPMGIPPRALFAFLSASQPTGPARRLQDVRMDPLKPLELSSSALGGSRDTRADTPPLGEAALPYSVFGGSSPASVSLRNWAAQSGTSSVASLDVSSAVGVKPLRKRSHEGLDAGEERRLARQRSFDTGNKKQKGKSGRSQEPPLNLTLELGSGEAPNEDWRAAQPHPTARRPSPPQLLAPGDAMASVAASTAYAAYLDSMKAGMSLSAIGGPARASTPTASSSGSGPGVSAGQNRALGGSLLWRSSSSETWNSDAERGPQGEVPHEGSTPGKKWGSAESLPIHRISSGCGGRVWEQAPVPTVGFGVPGVSAFKEVRAKEGAIREAAGGGRAALLDAGSRGVSPIASSQQSLTQSSGTEGGAGRSMASILGGYRAKLPGWPDKPMPADEYLEALQSSQFRLNVDVREQNPREGKPQ</sequence>
<organism evidence="2 3">
    <name type="scientific">Klebsormidium nitens</name>
    <name type="common">Green alga</name>
    <name type="synonym">Ulothrix nitens</name>
    <dbReference type="NCBI Taxonomy" id="105231"/>
    <lineage>
        <taxon>Eukaryota</taxon>
        <taxon>Viridiplantae</taxon>
        <taxon>Streptophyta</taxon>
        <taxon>Klebsormidiophyceae</taxon>
        <taxon>Klebsormidiales</taxon>
        <taxon>Klebsormidiaceae</taxon>
        <taxon>Klebsormidium</taxon>
    </lineage>
</organism>
<feature type="region of interest" description="Disordered" evidence="1">
    <location>
        <begin position="1"/>
        <end position="44"/>
    </location>
</feature>
<feature type="compositionally biased region" description="Basic and acidic residues" evidence="1">
    <location>
        <begin position="540"/>
        <end position="551"/>
    </location>
</feature>
<dbReference type="Proteomes" id="UP000054558">
    <property type="component" value="Unassembled WGS sequence"/>
</dbReference>
<gene>
    <name evidence="2" type="ORF">KFL_004130015</name>
</gene>
<accession>A0A1Y1IBB1</accession>
<feature type="compositionally biased region" description="Basic and acidic residues" evidence="1">
    <location>
        <begin position="184"/>
        <end position="198"/>
    </location>
</feature>
<dbReference type="EMBL" id="DF237362">
    <property type="protein sequence ID" value="GAQ88255.1"/>
    <property type="molecule type" value="Genomic_DNA"/>
</dbReference>
<feature type="region of interest" description="Disordered" evidence="1">
    <location>
        <begin position="641"/>
        <end position="709"/>
    </location>
</feature>
<feature type="compositionally biased region" description="Basic and acidic residues" evidence="1">
    <location>
        <begin position="686"/>
        <end position="697"/>
    </location>
</feature>
<evidence type="ECO:0000313" key="3">
    <source>
        <dbReference type="Proteomes" id="UP000054558"/>
    </source>
</evidence>
<reference evidence="2 3" key="1">
    <citation type="journal article" date="2014" name="Nat. Commun.">
        <title>Klebsormidium flaccidum genome reveals primary factors for plant terrestrial adaptation.</title>
        <authorList>
            <person name="Hori K."/>
            <person name="Maruyama F."/>
            <person name="Fujisawa T."/>
            <person name="Togashi T."/>
            <person name="Yamamoto N."/>
            <person name="Seo M."/>
            <person name="Sato S."/>
            <person name="Yamada T."/>
            <person name="Mori H."/>
            <person name="Tajima N."/>
            <person name="Moriyama T."/>
            <person name="Ikeuchi M."/>
            <person name="Watanabe M."/>
            <person name="Wada H."/>
            <person name="Kobayashi K."/>
            <person name="Saito M."/>
            <person name="Masuda T."/>
            <person name="Sasaki-Sekimoto Y."/>
            <person name="Mashiguchi K."/>
            <person name="Awai K."/>
            <person name="Shimojima M."/>
            <person name="Masuda S."/>
            <person name="Iwai M."/>
            <person name="Nobusawa T."/>
            <person name="Narise T."/>
            <person name="Kondo S."/>
            <person name="Saito H."/>
            <person name="Sato R."/>
            <person name="Murakawa M."/>
            <person name="Ihara Y."/>
            <person name="Oshima-Yamada Y."/>
            <person name="Ohtaka K."/>
            <person name="Satoh M."/>
            <person name="Sonobe K."/>
            <person name="Ishii M."/>
            <person name="Ohtani R."/>
            <person name="Kanamori-Sato M."/>
            <person name="Honoki R."/>
            <person name="Miyazaki D."/>
            <person name="Mochizuki H."/>
            <person name="Umetsu J."/>
            <person name="Higashi K."/>
            <person name="Shibata D."/>
            <person name="Kamiya Y."/>
            <person name="Sato N."/>
            <person name="Nakamura Y."/>
            <person name="Tabata S."/>
            <person name="Ida S."/>
            <person name="Kurokawa K."/>
            <person name="Ohta H."/>
        </authorList>
    </citation>
    <scope>NUCLEOTIDE SEQUENCE [LARGE SCALE GENOMIC DNA]</scope>
    <source>
        <strain evidence="2 3">NIES-2285</strain>
    </source>
</reference>
<evidence type="ECO:0000256" key="1">
    <source>
        <dbReference type="SAM" id="MobiDB-lite"/>
    </source>
</evidence>
<dbReference type="AlphaFoldDB" id="A0A1Y1IBB1"/>
<feature type="compositionally biased region" description="Basic and acidic residues" evidence="1">
    <location>
        <begin position="1"/>
        <end position="10"/>
    </location>
</feature>
<keyword evidence="3" id="KW-1185">Reference proteome</keyword>